<feature type="region of interest" description="Disordered" evidence="1">
    <location>
        <begin position="112"/>
        <end position="142"/>
    </location>
</feature>
<name>A0AAU9WIH5_9CNID</name>
<proteinExistence type="predicted"/>
<protein>
    <submittedName>
        <fullName evidence="2">Uncharacterized protein</fullName>
    </submittedName>
</protein>
<evidence type="ECO:0000256" key="1">
    <source>
        <dbReference type="SAM" id="MobiDB-lite"/>
    </source>
</evidence>
<dbReference type="Proteomes" id="UP001159428">
    <property type="component" value="Unassembled WGS sequence"/>
</dbReference>
<comment type="caution">
    <text evidence="2">The sequence shown here is derived from an EMBL/GenBank/DDBJ whole genome shotgun (WGS) entry which is preliminary data.</text>
</comment>
<reference evidence="2 3" key="1">
    <citation type="submission" date="2022-05" db="EMBL/GenBank/DDBJ databases">
        <authorList>
            <consortium name="Genoscope - CEA"/>
            <person name="William W."/>
        </authorList>
    </citation>
    <scope>NUCLEOTIDE SEQUENCE [LARGE SCALE GENOMIC DNA]</scope>
</reference>
<sequence>MECAKRMWGRSEQDFIRYTWMISDGDSKAYNAIWSIYGACDTCHHYENLQNSDQEYVTWKASEGFEKWEEDHLAGTAGLQLAASSAALYFSGGASTKHAVMEKVGLTVSDNAKMEARRRDSERVKQAEKRVQHQHKKYRVAR</sequence>
<evidence type="ECO:0000313" key="2">
    <source>
        <dbReference type="EMBL" id="CAH3113981.1"/>
    </source>
</evidence>
<feature type="compositionally biased region" description="Basic and acidic residues" evidence="1">
    <location>
        <begin position="112"/>
        <end position="131"/>
    </location>
</feature>
<dbReference type="AlphaFoldDB" id="A0AAU9WIH5"/>
<keyword evidence="3" id="KW-1185">Reference proteome</keyword>
<gene>
    <name evidence="2" type="ORF">PMEA_00005981</name>
</gene>
<feature type="compositionally biased region" description="Basic residues" evidence="1">
    <location>
        <begin position="132"/>
        <end position="142"/>
    </location>
</feature>
<organism evidence="2 3">
    <name type="scientific">Pocillopora meandrina</name>
    <dbReference type="NCBI Taxonomy" id="46732"/>
    <lineage>
        <taxon>Eukaryota</taxon>
        <taxon>Metazoa</taxon>
        <taxon>Cnidaria</taxon>
        <taxon>Anthozoa</taxon>
        <taxon>Hexacorallia</taxon>
        <taxon>Scleractinia</taxon>
        <taxon>Astrocoeniina</taxon>
        <taxon>Pocilloporidae</taxon>
        <taxon>Pocillopora</taxon>
    </lineage>
</organism>
<evidence type="ECO:0000313" key="3">
    <source>
        <dbReference type="Proteomes" id="UP001159428"/>
    </source>
</evidence>
<accession>A0AAU9WIH5</accession>
<dbReference type="EMBL" id="CALNXJ010000014">
    <property type="protein sequence ID" value="CAH3113981.1"/>
    <property type="molecule type" value="Genomic_DNA"/>
</dbReference>